<dbReference type="Pfam" id="PF09814">
    <property type="entry name" value="HECT_2"/>
    <property type="match status" value="1"/>
</dbReference>
<dbReference type="GO" id="GO:0005634">
    <property type="term" value="C:nucleus"/>
    <property type="evidence" value="ECO:0007669"/>
    <property type="project" value="TreeGrafter"/>
</dbReference>
<dbReference type="OrthoDB" id="66510at2759"/>
<dbReference type="PANTHER" id="PTHR31531:SF2">
    <property type="entry name" value="E3 UBIQUITIN-PROTEIN LIGASE E3D"/>
    <property type="match status" value="1"/>
</dbReference>
<sequence>MATTMSWINCQLLSSLKQLKLTLAPSHSKSTRVLITPNTIDLTTINSAESDPLSDTFLCFSETVDPSTLNINQSGHYVTLSLAIQSMDSIETTTSITPDSAHTDMTAAQNWSSSQSIQCHNCKFNLTNTSQSDPSATHNLFERHVDLPSQHWHEMLECWACHHEDYSSTLQGQQGGLILAQKNAVLVGDSYILLHPDTMQMDRLAIIYTGNESIFRSTRWIRVVCKRCRHPVGECFMDDGAALDSTDLQQVKIVKLFKYRIDAMIGSGRPLHTSFPDCFIEEIMDIANAHATYRFYIHDEDSLNEAKPLLYIWLFSTHIQSVRIRETGRVKVKQRPAIKVLYKTFHRNDPINNHPDMSNKQNTERLYMASDLVVMLIKLLHINSEEQLPAPERKMLGFKASVLFYSRPA</sequence>
<evidence type="ECO:0000313" key="2">
    <source>
        <dbReference type="Proteomes" id="UP000077115"/>
    </source>
</evidence>
<accession>A0A177WV04</accession>
<dbReference type="GO" id="GO:0051865">
    <property type="term" value="P:protein autoubiquitination"/>
    <property type="evidence" value="ECO:0007669"/>
    <property type="project" value="TreeGrafter"/>
</dbReference>
<gene>
    <name evidence="1" type="ORF">BDEG_26859</name>
</gene>
<protein>
    <recommendedName>
        <fullName evidence="3">HECT-type E3 ubiquitin transferase E3D</fullName>
    </recommendedName>
</protein>
<dbReference type="AlphaFoldDB" id="A0A177WV04"/>
<dbReference type="STRING" id="403673.A0A177WV04"/>
<dbReference type="Proteomes" id="UP000077115">
    <property type="component" value="Unassembled WGS sequence"/>
</dbReference>
<dbReference type="GO" id="GO:0000209">
    <property type="term" value="P:protein polyubiquitination"/>
    <property type="evidence" value="ECO:0007669"/>
    <property type="project" value="TreeGrafter"/>
</dbReference>
<dbReference type="GO" id="GO:0030332">
    <property type="term" value="F:cyclin binding"/>
    <property type="evidence" value="ECO:0007669"/>
    <property type="project" value="TreeGrafter"/>
</dbReference>
<reference evidence="1 2" key="1">
    <citation type="submission" date="2006-10" db="EMBL/GenBank/DDBJ databases">
        <title>The Genome Sequence of Batrachochytrium dendrobatidis JEL423.</title>
        <authorList>
            <consortium name="The Broad Institute Genome Sequencing Platform"/>
            <person name="Birren B."/>
            <person name="Lander E."/>
            <person name="Galagan J."/>
            <person name="Cuomo C."/>
            <person name="Devon K."/>
            <person name="Jaffe D."/>
            <person name="Butler J."/>
            <person name="Alvarez P."/>
            <person name="Gnerre S."/>
            <person name="Grabherr M."/>
            <person name="Kleber M."/>
            <person name="Mauceli E."/>
            <person name="Brockman W."/>
            <person name="Young S."/>
            <person name="LaButti K."/>
            <person name="Sykes S."/>
            <person name="DeCaprio D."/>
            <person name="Crawford M."/>
            <person name="Koehrsen M."/>
            <person name="Engels R."/>
            <person name="Montgomery P."/>
            <person name="Pearson M."/>
            <person name="Howarth C."/>
            <person name="Larson L."/>
            <person name="White J."/>
            <person name="O'Leary S."/>
            <person name="Kodira C."/>
            <person name="Zeng Q."/>
            <person name="Yandava C."/>
            <person name="Alvarado L."/>
            <person name="Longcore J."/>
            <person name="James T."/>
        </authorList>
    </citation>
    <scope>NUCLEOTIDE SEQUENCE [LARGE SCALE GENOMIC DNA]</scope>
    <source>
        <strain evidence="1 2">JEL423</strain>
    </source>
</reference>
<dbReference type="GO" id="GO:0043161">
    <property type="term" value="P:proteasome-mediated ubiquitin-dependent protein catabolic process"/>
    <property type="evidence" value="ECO:0007669"/>
    <property type="project" value="TreeGrafter"/>
</dbReference>
<evidence type="ECO:0000313" key="1">
    <source>
        <dbReference type="EMBL" id="OAJ43504.1"/>
    </source>
</evidence>
<organism evidence="1 2">
    <name type="scientific">Batrachochytrium dendrobatidis (strain JEL423)</name>
    <dbReference type="NCBI Taxonomy" id="403673"/>
    <lineage>
        <taxon>Eukaryota</taxon>
        <taxon>Fungi</taxon>
        <taxon>Fungi incertae sedis</taxon>
        <taxon>Chytridiomycota</taxon>
        <taxon>Chytridiomycota incertae sedis</taxon>
        <taxon>Chytridiomycetes</taxon>
        <taxon>Rhizophydiales</taxon>
        <taxon>Rhizophydiales incertae sedis</taxon>
        <taxon>Batrachochytrium</taxon>
    </lineage>
</organism>
<dbReference type="GO" id="GO:0005829">
    <property type="term" value="C:cytosol"/>
    <property type="evidence" value="ECO:0007669"/>
    <property type="project" value="TreeGrafter"/>
</dbReference>
<name>A0A177WV04_BATDL</name>
<dbReference type="GO" id="GO:0006513">
    <property type="term" value="P:protein monoubiquitination"/>
    <property type="evidence" value="ECO:0007669"/>
    <property type="project" value="TreeGrafter"/>
</dbReference>
<dbReference type="PANTHER" id="PTHR31531">
    <property type="entry name" value="E3 UBIQUITIN-PROTEIN LIGASE E3D FAMILY MEMBER"/>
    <property type="match status" value="1"/>
</dbReference>
<dbReference type="EMBL" id="DS022310">
    <property type="protein sequence ID" value="OAJ43504.1"/>
    <property type="molecule type" value="Genomic_DNA"/>
</dbReference>
<reference evidence="1 2" key="2">
    <citation type="submission" date="2016-05" db="EMBL/GenBank/DDBJ databases">
        <title>Lineage-specific infection strategies underlie the spectrum of fungal disease in amphibians.</title>
        <authorList>
            <person name="Cuomo C.A."/>
            <person name="Farrer R.A."/>
            <person name="James T."/>
            <person name="Longcore J."/>
            <person name="Birren B."/>
        </authorList>
    </citation>
    <scope>NUCLEOTIDE SEQUENCE [LARGE SCALE GENOMIC DNA]</scope>
    <source>
        <strain evidence="1 2">JEL423</strain>
    </source>
</reference>
<dbReference type="InterPro" id="IPR019193">
    <property type="entry name" value="UBQ-conj_enz_E2-bd_prot"/>
</dbReference>
<dbReference type="GO" id="GO:0061630">
    <property type="term" value="F:ubiquitin protein ligase activity"/>
    <property type="evidence" value="ECO:0007669"/>
    <property type="project" value="TreeGrafter"/>
</dbReference>
<dbReference type="GO" id="GO:0031624">
    <property type="term" value="F:ubiquitin conjugating enzyme binding"/>
    <property type="evidence" value="ECO:0007669"/>
    <property type="project" value="TreeGrafter"/>
</dbReference>
<dbReference type="GO" id="GO:0000151">
    <property type="term" value="C:ubiquitin ligase complex"/>
    <property type="evidence" value="ECO:0007669"/>
    <property type="project" value="TreeGrafter"/>
</dbReference>
<proteinExistence type="predicted"/>
<dbReference type="VEuPathDB" id="FungiDB:BDEG_26859"/>
<evidence type="ECO:0008006" key="3">
    <source>
        <dbReference type="Google" id="ProtNLM"/>
    </source>
</evidence>